<dbReference type="AlphaFoldDB" id="A0A803NVY8"/>
<gene>
    <name evidence="6" type="primary">LOC115705731</name>
</gene>
<evidence type="ECO:0000259" key="5">
    <source>
        <dbReference type="Pfam" id="PF08167"/>
    </source>
</evidence>
<evidence type="ECO:0000313" key="7">
    <source>
        <dbReference type="Proteomes" id="UP000596661"/>
    </source>
</evidence>
<evidence type="ECO:0000256" key="1">
    <source>
        <dbReference type="ARBA" id="ARBA00004123"/>
    </source>
</evidence>
<comment type="similarity">
    <text evidence="2">Belongs to the RIX1/PELP1 family.</text>
</comment>
<feature type="compositionally biased region" description="Polar residues" evidence="4">
    <location>
        <begin position="807"/>
        <end position="816"/>
    </location>
</feature>
<dbReference type="PANTHER" id="PTHR34105:SF1">
    <property type="entry name" value="PROLINE-, GLUTAMIC ACID- AND LEUCINE-RICH PROTEIN 1"/>
    <property type="match status" value="1"/>
</dbReference>
<reference evidence="6" key="1">
    <citation type="submission" date="2018-11" db="EMBL/GenBank/DDBJ databases">
        <authorList>
            <person name="Grassa J C."/>
        </authorList>
    </citation>
    <scope>NUCLEOTIDE SEQUENCE [LARGE SCALE GENOMIC DNA]</scope>
</reference>
<dbReference type="SUPFAM" id="SSF48371">
    <property type="entry name" value="ARM repeat"/>
    <property type="match status" value="1"/>
</dbReference>
<feature type="compositionally biased region" description="Polar residues" evidence="4">
    <location>
        <begin position="469"/>
        <end position="480"/>
    </location>
</feature>
<dbReference type="GO" id="GO:0006364">
    <property type="term" value="P:rRNA processing"/>
    <property type="evidence" value="ECO:0007669"/>
    <property type="project" value="TreeGrafter"/>
</dbReference>
<keyword evidence="3" id="KW-0539">Nucleus</keyword>
<dbReference type="OMA" id="DSCGQDM"/>
<accession>A0A803NVY8</accession>
<dbReference type="Proteomes" id="UP000596661">
    <property type="component" value="Chromosome 2"/>
</dbReference>
<evidence type="ECO:0000256" key="2">
    <source>
        <dbReference type="ARBA" id="ARBA00010511"/>
    </source>
</evidence>
<organism evidence="6 7">
    <name type="scientific">Cannabis sativa</name>
    <name type="common">Hemp</name>
    <name type="synonym">Marijuana</name>
    <dbReference type="NCBI Taxonomy" id="3483"/>
    <lineage>
        <taxon>Eukaryota</taxon>
        <taxon>Viridiplantae</taxon>
        <taxon>Streptophyta</taxon>
        <taxon>Embryophyta</taxon>
        <taxon>Tracheophyta</taxon>
        <taxon>Spermatophyta</taxon>
        <taxon>Magnoliopsida</taxon>
        <taxon>eudicotyledons</taxon>
        <taxon>Gunneridae</taxon>
        <taxon>Pentapetalae</taxon>
        <taxon>rosids</taxon>
        <taxon>fabids</taxon>
        <taxon>Rosales</taxon>
        <taxon>Cannabaceae</taxon>
        <taxon>Cannabis</taxon>
    </lineage>
</organism>
<feature type="region of interest" description="Disordered" evidence="4">
    <location>
        <begin position="765"/>
        <end position="854"/>
    </location>
</feature>
<dbReference type="PANTHER" id="PTHR34105">
    <property type="entry name" value="PROLINE-, GLUTAMIC ACID- AND LEUCINE-RICH PROTEIN 1"/>
    <property type="match status" value="1"/>
</dbReference>
<dbReference type="InterPro" id="IPR012583">
    <property type="entry name" value="RIX1_N"/>
</dbReference>
<sequence>MAAFDLVNNMNDVALRPRLLRTLIRDHIPDDKHPFGSPSQLTKVISMLKTHNLLSESYGELEDQKLIGNWKSAVDSWVDRLLLLLSNDMPDKCWAGICLLGVTSQECSSDRFLASYSDWFQKLLSRIQFSAASHFVKVASCASLSDLLIRLGGFSNVKKDGTAHAGKLIQSVLKLLSDDNSEAIWDGAVHLLCTIITFFPFSIGRHYESVEAAIASKILSGTCSFDMLKKFANCLALLPKSRGDEDSWSLMMQKILIWINNHLNDTFQGFEEETRHYSEAMRLLLPPGKDVPPPFGGLTVLGEQQHNMQKRSEHVLTSSVSALMIFCSTMLTSSYPAQVTVPVRSLLALVERVLMVDASLPHSQRPFVTALQQEFLSSELPVLHLYSLELLAAIIKGVRSQLLPHAASIVRLISVYFSKCALPDLRAKIYSITKILLLSMGVGMGLCLEQDVLKNAFLDLSPIYENGGTSSINSKPSTETLPRPSHKKRKHGSTTGSLEEGHDGNLEVESQKNHSTALISLRIAALEALEALLTVGGTPKSSKEHPDINLLLINIVRHSSKGGWASEDRSIIQLNVPTETLANVQLAALRTLLASFLSSHLYSQHLAQGLELFRRGKQEIGTKLAEFCAHALLALEVLLHPRALSVDDFSTMKSKSDEVHDEIAENIYTDNISWLENGKETEAAFCYPAETLRYNDIPSETFPVSQDINLSNGSNKEIPVGSKWEPAAANAGAVIQGSGDELMVESHQLPESRPLNHDFVPANTDGPAGFQKVNESISSGSGTLQQAGDDTASGQDMDISMAKTDKISTVGTSSTLDPEKGKAIASKLHHESDSDEYPDLLDVGPDSDSNQEDE</sequence>
<reference evidence="6" key="2">
    <citation type="submission" date="2021-03" db="UniProtKB">
        <authorList>
            <consortium name="EnsemblPlants"/>
        </authorList>
    </citation>
    <scope>IDENTIFICATION</scope>
</reference>
<keyword evidence="7" id="KW-1185">Reference proteome</keyword>
<feature type="domain" description="Pre-rRNA-processing protein RIX1 N-terminal" evidence="5">
    <location>
        <begin position="26"/>
        <end position="223"/>
    </location>
</feature>
<dbReference type="EnsemblPlants" id="evm.model.02.2002">
    <property type="protein sequence ID" value="cds.evm.model.02.2002"/>
    <property type="gene ID" value="evm.TU.02.2002"/>
</dbReference>
<evidence type="ECO:0000313" key="6">
    <source>
        <dbReference type="EnsemblPlants" id="cds.evm.model.02.2002"/>
    </source>
</evidence>
<feature type="compositionally biased region" description="Polar residues" evidence="4">
    <location>
        <begin position="773"/>
        <end position="794"/>
    </location>
</feature>
<dbReference type="Pfam" id="PF08167">
    <property type="entry name" value="RIX1"/>
    <property type="match status" value="1"/>
</dbReference>
<protein>
    <recommendedName>
        <fullName evidence="5">Pre-rRNA-processing protein RIX1 N-terminal domain-containing protein</fullName>
    </recommendedName>
</protein>
<evidence type="ECO:0000256" key="4">
    <source>
        <dbReference type="SAM" id="MobiDB-lite"/>
    </source>
</evidence>
<feature type="region of interest" description="Disordered" evidence="4">
    <location>
        <begin position="469"/>
        <end position="505"/>
    </location>
</feature>
<dbReference type="EMBL" id="UZAU01000228">
    <property type="status" value="NOT_ANNOTATED_CDS"/>
    <property type="molecule type" value="Genomic_DNA"/>
</dbReference>
<name>A0A803NVY8_CANSA</name>
<dbReference type="InterPro" id="IPR016024">
    <property type="entry name" value="ARM-type_fold"/>
</dbReference>
<evidence type="ECO:0000256" key="3">
    <source>
        <dbReference type="ARBA" id="ARBA00023242"/>
    </source>
</evidence>
<feature type="compositionally biased region" description="Basic and acidic residues" evidence="4">
    <location>
        <begin position="817"/>
        <end position="832"/>
    </location>
</feature>
<dbReference type="GO" id="GO:0005634">
    <property type="term" value="C:nucleus"/>
    <property type="evidence" value="ECO:0007669"/>
    <property type="project" value="UniProtKB-SubCell"/>
</dbReference>
<comment type="subcellular location">
    <subcellularLocation>
        <location evidence="1">Nucleus</location>
    </subcellularLocation>
</comment>
<dbReference type="OrthoDB" id="20900at2759"/>
<proteinExistence type="inferred from homology"/>
<dbReference type="Gramene" id="evm.model.02.2002">
    <property type="protein sequence ID" value="cds.evm.model.02.2002"/>
    <property type="gene ID" value="evm.TU.02.2002"/>
</dbReference>